<evidence type="ECO:0000313" key="2">
    <source>
        <dbReference type="Proteomes" id="UP000324832"/>
    </source>
</evidence>
<evidence type="ECO:0000313" key="1">
    <source>
        <dbReference type="EMBL" id="VVC99657.1"/>
    </source>
</evidence>
<keyword evidence="2" id="KW-1185">Reference proteome</keyword>
<gene>
    <name evidence="1" type="ORF">LSINAPIS_LOCUS10489</name>
</gene>
<proteinExistence type="predicted"/>
<name>A0A5E4QRZ5_9NEOP</name>
<sequence>MKLNRSCTEGVSNTTIRRIVAEGRSNRGVLSTPGKKRKGGKKTLNRFDLKLIRNKINEFYTVRKEIPTVIKLLQILREEINFNGERESLR</sequence>
<organism evidence="1 2">
    <name type="scientific">Leptidea sinapis</name>
    <dbReference type="NCBI Taxonomy" id="189913"/>
    <lineage>
        <taxon>Eukaryota</taxon>
        <taxon>Metazoa</taxon>
        <taxon>Ecdysozoa</taxon>
        <taxon>Arthropoda</taxon>
        <taxon>Hexapoda</taxon>
        <taxon>Insecta</taxon>
        <taxon>Pterygota</taxon>
        <taxon>Neoptera</taxon>
        <taxon>Endopterygota</taxon>
        <taxon>Lepidoptera</taxon>
        <taxon>Glossata</taxon>
        <taxon>Ditrysia</taxon>
        <taxon>Papilionoidea</taxon>
        <taxon>Pieridae</taxon>
        <taxon>Dismorphiinae</taxon>
        <taxon>Leptidea</taxon>
    </lineage>
</organism>
<accession>A0A5E4QRZ5</accession>
<dbReference type="EMBL" id="FZQP02004256">
    <property type="protein sequence ID" value="VVC99657.1"/>
    <property type="molecule type" value="Genomic_DNA"/>
</dbReference>
<dbReference type="AlphaFoldDB" id="A0A5E4QRZ5"/>
<dbReference type="Proteomes" id="UP000324832">
    <property type="component" value="Unassembled WGS sequence"/>
</dbReference>
<protein>
    <submittedName>
        <fullName evidence="1">Uncharacterized protein</fullName>
    </submittedName>
</protein>
<reference evidence="1 2" key="1">
    <citation type="submission" date="2017-07" db="EMBL/GenBank/DDBJ databases">
        <authorList>
            <person name="Talla V."/>
            <person name="Backstrom N."/>
        </authorList>
    </citation>
    <scope>NUCLEOTIDE SEQUENCE [LARGE SCALE GENOMIC DNA]</scope>
</reference>